<dbReference type="AlphaFoldDB" id="A0A1H3XV82"/>
<organism evidence="2 3">
    <name type="scientific">Bowdeniella nasicola</name>
    <dbReference type="NCBI Taxonomy" id="208480"/>
    <lineage>
        <taxon>Bacteria</taxon>
        <taxon>Bacillati</taxon>
        <taxon>Actinomycetota</taxon>
        <taxon>Actinomycetes</taxon>
        <taxon>Actinomycetales</taxon>
        <taxon>Actinomycetaceae</taxon>
        <taxon>Bowdeniella</taxon>
    </lineage>
</organism>
<gene>
    <name evidence="2" type="ORF">SAMN02910418_00763</name>
</gene>
<dbReference type="OrthoDB" id="3268584at2"/>
<evidence type="ECO:0008006" key="4">
    <source>
        <dbReference type="Google" id="ProtNLM"/>
    </source>
</evidence>
<evidence type="ECO:0000313" key="3">
    <source>
        <dbReference type="Proteomes" id="UP000199288"/>
    </source>
</evidence>
<keyword evidence="1" id="KW-1133">Transmembrane helix</keyword>
<evidence type="ECO:0000256" key="1">
    <source>
        <dbReference type="SAM" id="Phobius"/>
    </source>
</evidence>
<proteinExistence type="predicted"/>
<keyword evidence="3" id="KW-1185">Reference proteome</keyword>
<accession>A0A1H3XV82</accession>
<dbReference type="RefSeq" id="WP_092562364.1">
    <property type="nucleotide sequence ID" value="NZ_FNQV01000004.1"/>
</dbReference>
<dbReference type="EMBL" id="FNQV01000004">
    <property type="protein sequence ID" value="SEA03359.1"/>
    <property type="molecule type" value="Genomic_DNA"/>
</dbReference>
<sequence length="153" mass="16515">MSPEDISPLIGYPGPYFAVALVLLIAAIALIPRPRLRRRRRSDPAAPSELRFAPSFDSEVAHLRERYAAGETDVRALHLAAADIARRYGSNVSGDNLRALTLAQLHARADAHELAPVIAVVEMSERPSFDVHPDVAAERTLTALSEMLGGGGQ</sequence>
<keyword evidence="1" id="KW-0472">Membrane</keyword>
<dbReference type="Proteomes" id="UP000199288">
    <property type="component" value="Unassembled WGS sequence"/>
</dbReference>
<evidence type="ECO:0000313" key="2">
    <source>
        <dbReference type="EMBL" id="SEA03359.1"/>
    </source>
</evidence>
<keyword evidence="1" id="KW-0812">Transmembrane</keyword>
<name>A0A1H3XV82_9ACTO</name>
<protein>
    <recommendedName>
        <fullName evidence="4">DUF4129 domain-containing protein</fullName>
    </recommendedName>
</protein>
<reference evidence="3" key="1">
    <citation type="submission" date="2016-10" db="EMBL/GenBank/DDBJ databases">
        <authorList>
            <person name="Varghese N."/>
            <person name="Submissions S."/>
        </authorList>
    </citation>
    <scope>NUCLEOTIDE SEQUENCE [LARGE SCALE GENOMIC DNA]</scope>
    <source>
        <strain evidence="3">KPR-1</strain>
    </source>
</reference>
<feature type="transmembrane region" description="Helical" evidence="1">
    <location>
        <begin position="12"/>
        <end position="31"/>
    </location>
</feature>